<keyword evidence="2" id="KW-1185">Reference proteome</keyword>
<evidence type="ECO:0000313" key="2">
    <source>
        <dbReference type="Proteomes" id="UP000789920"/>
    </source>
</evidence>
<feature type="non-terminal residue" evidence="1">
    <location>
        <position position="552"/>
    </location>
</feature>
<gene>
    <name evidence="1" type="ORF">RPERSI_LOCUS10430</name>
</gene>
<protein>
    <submittedName>
        <fullName evidence="1">19843_t:CDS:1</fullName>
    </submittedName>
</protein>
<accession>A0ACA9PGA3</accession>
<evidence type="ECO:0000313" key="1">
    <source>
        <dbReference type="EMBL" id="CAG8709351.1"/>
    </source>
</evidence>
<organism evidence="1 2">
    <name type="scientific">Racocetra persica</name>
    <dbReference type="NCBI Taxonomy" id="160502"/>
    <lineage>
        <taxon>Eukaryota</taxon>
        <taxon>Fungi</taxon>
        <taxon>Fungi incertae sedis</taxon>
        <taxon>Mucoromycota</taxon>
        <taxon>Glomeromycotina</taxon>
        <taxon>Glomeromycetes</taxon>
        <taxon>Diversisporales</taxon>
        <taxon>Gigasporaceae</taxon>
        <taxon>Racocetra</taxon>
    </lineage>
</organism>
<comment type="caution">
    <text evidence="1">The sequence shown here is derived from an EMBL/GenBank/DDBJ whole genome shotgun (WGS) entry which is preliminary data.</text>
</comment>
<sequence>GSRIRMQSVYKLVSTVNQFYREINPATLSGAIDVIVVQQPNGDLACSPFHVRFGKLSVLRPQEKKVEMTVNGKVVDFPMKIGEAGEAFFVFQTDNMVPQELQTSPLAGPTEFSLTEEPDFLDLGASSARDSPVSKDSTQIYDFGRNNILGSDFGTEEGASDPENATDLESAISNAVVPVGFTSDDETNAGKVIVQIDSLEEVHEVERTIVNGQTDSNTVEVNLQQQVSEYDHGSNIISTEKSEMNEKLDYISSKLRNEGVEYDNVQTNDMSHNDSVIGVRSDFHPESKIDITEQSSIDDGEILEDKKSNNERALSMPLVHSNWGKSDGPFSDTELDETRKPEKPSERRIHRTSPLSDTELEYEPVNDPKNTAEWSWGWGTLPVRTSDKMEHWQESSDNKEWKDHEKQTENTSGVQIGDKNYCFEMSLCGSDTFGRDEKMDAELFRKHLITFEKFTENPQLLNDKALVIKYEDRYLTWATAAPLIISLVVFKKPLPDSTMTLLTSNRSEELRSNKRKYSLRGLSRWWSRSSSPQPVDTIEESNDEKAHNNTKN</sequence>
<reference evidence="1" key="1">
    <citation type="submission" date="2021-06" db="EMBL/GenBank/DDBJ databases">
        <authorList>
            <person name="Kallberg Y."/>
            <person name="Tangrot J."/>
            <person name="Rosling A."/>
        </authorList>
    </citation>
    <scope>NUCLEOTIDE SEQUENCE</scope>
    <source>
        <strain evidence="1">MA461A</strain>
    </source>
</reference>
<name>A0ACA9PGA3_9GLOM</name>
<dbReference type="EMBL" id="CAJVQC010020630">
    <property type="protein sequence ID" value="CAG8709351.1"/>
    <property type="molecule type" value="Genomic_DNA"/>
</dbReference>
<feature type="non-terminal residue" evidence="1">
    <location>
        <position position="1"/>
    </location>
</feature>
<proteinExistence type="predicted"/>
<dbReference type="Proteomes" id="UP000789920">
    <property type="component" value="Unassembled WGS sequence"/>
</dbReference>